<protein>
    <recommendedName>
        <fullName evidence="4">SNF7 family protein</fullName>
    </recommendedName>
</protein>
<dbReference type="GO" id="GO:0032511">
    <property type="term" value="P:late endosome to vacuole transport via multivesicular body sorting pathway"/>
    <property type="evidence" value="ECO:0007669"/>
    <property type="project" value="TreeGrafter"/>
</dbReference>
<feature type="compositionally biased region" description="Basic and acidic residues" evidence="1">
    <location>
        <begin position="396"/>
        <end position="406"/>
    </location>
</feature>
<proteinExistence type="predicted"/>
<keyword evidence="3" id="KW-1185">Reference proteome</keyword>
<accession>A0A9P4MZ63</accession>
<dbReference type="GO" id="GO:0006900">
    <property type="term" value="P:vesicle budding from membrane"/>
    <property type="evidence" value="ECO:0007669"/>
    <property type="project" value="TreeGrafter"/>
</dbReference>
<feature type="compositionally biased region" description="Basic and acidic residues" evidence="1">
    <location>
        <begin position="467"/>
        <end position="477"/>
    </location>
</feature>
<organism evidence="2 3">
    <name type="scientific">Lojkania enalia</name>
    <dbReference type="NCBI Taxonomy" id="147567"/>
    <lineage>
        <taxon>Eukaryota</taxon>
        <taxon>Fungi</taxon>
        <taxon>Dikarya</taxon>
        <taxon>Ascomycota</taxon>
        <taxon>Pezizomycotina</taxon>
        <taxon>Dothideomycetes</taxon>
        <taxon>Pleosporomycetidae</taxon>
        <taxon>Pleosporales</taxon>
        <taxon>Pleosporales incertae sedis</taxon>
        <taxon>Lojkania</taxon>
    </lineage>
</organism>
<comment type="caution">
    <text evidence="2">The sequence shown here is derived from an EMBL/GenBank/DDBJ whole genome shotgun (WGS) entry which is preliminary data.</text>
</comment>
<dbReference type="OrthoDB" id="10250120at2759"/>
<evidence type="ECO:0000313" key="2">
    <source>
        <dbReference type="EMBL" id="KAF2263340.1"/>
    </source>
</evidence>
<dbReference type="EMBL" id="ML986627">
    <property type="protein sequence ID" value="KAF2263340.1"/>
    <property type="molecule type" value="Genomic_DNA"/>
</dbReference>
<dbReference type="GO" id="GO:0000815">
    <property type="term" value="C:ESCRT III complex"/>
    <property type="evidence" value="ECO:0007669"/>
    <property type="project" value="TreeGrafter"/>
</dbReference>
<dbReference type="InterPro" id="IPR005024">
    <property type="entry name" value="Snf7_fam"/>
</dbReference>
<evidence type="ECO:0000256" key="1">
    <source>
        <dbReference type="SAM" id="MobiDB-lite"/>
    </source>
</evidence>
<sequence>MSELLDFILSHEEAFRSRGRLASLYSDFRTQISSNPDGYHANIAAWKKALADAARAGVIPTKGASHDLLNIQIGEELARALQHREYGRPTCLPAVFHEAVSKKEMIPLKDFLSSQTSIYKTSWAPSPWSVVKWGLRLVGVLGQPGFGDKFEVGNFVVLNNVETAAQEILKQMSHRTSSIDLILSRSDFLKRFANVLNHKATLTSNDLEILLTHLSRDRQAISYNSQTIKFKPESEPIPLPITQEDTTIANLRDMLSKINSQIPPLAEKVASADAAAKEAVMSKQITRAKVALRSKKLAESALAQRSDVALKLEGVYAQLQQAADQVEIVEAMKASAAALKGLNRKIGGSEGVSGVLDALRDQMATADEINTIINESGEPVDEAEIDYEFAELKKAEEEKREQEETMKTVARLAELEKTKEKESARENAEREEQEIAKNDGKTEEDLEHASMSFSRLSVQEDPELGEAAEKQNEPIAT</sequence>
<evidence type="ECO:0008006" key="4">
    <source>
        <dbReference type="Google" id="ProtNLM"/>
    </source>
</evidence>
<dbReference type="GO" id="GO:0009898">
    <property type="term" value="C:cytoplasmic side of plasma membrane"/>
    <property type="evidence" value="ECO:0007669"/>
    <property type="project" value="TreeGrafter"/>
</dbReference>
<dbReference type="PANTHER" id="PTHR22761">
    <property type="entry name" value="CHARGED MULTIVESICULAR BODY PROTEIN"/>
    <property type="match status" value="1"/>
</dbReference>
<dbReference type="PANTHER" id="PTHR22761:SF18">
    <property type="entry name" value="SORTING PROTEIN SNF7 FAMILY PROTEIN, PUTATIVE (AFU_ORTHOLOGUE AFUA_2G16692)-RELATED"/>
    <property type="match status" value="1"/>
</dbReference>
<dbReference type="GO" id="GO:0005771">
    <property type="term" value="C:multivesicular body"/>
    <property type="evidence" value="ECO:0007669"/>
    <property type="project" value="TreeGrafter"/>
</dbReference>
<dbReference type="Gene3D" id="6.10.140.1230">
    <property type="match status" value="1"/>
</dbReference>
<dbReference type="AlphaFoldDB" id="A0A9P4MZ63"/>
<evidence type="ECO:0000313" key="3">
    <source>
        <dbReference type="Proteomes" id="UP000800093"/>
    </source>
</evidence>
<reference evidence="3" key="1">
    <citation type="journal article" date="2020" name="Stud. Mycol.">
        <title>101 Dothideomycetes genomes: A test case for predicting lifestyles and emergence of pathogens.</title>
        <authorList>
            <person name="Haridas S."/>
            <person name="Albert R."/>
            <person name="Binder M."/>
            <person name="Bloem J."/>
            <person name="LaButti K."/>
            <person name="Salamov A."/>
            <person name="Andreopoulos B."/>
            <person name="Baker S."/>
            <person name="Barry K."/>
            <person name="Bills G."/>
            <person name="Bluhm B."/>
            <person name="Cannon C."/>
            <person name="Castanera R."/>
            <person name="Culley D."/>
            <person name="Daum C."/>
            <person name="Ezra D."/>
            <person name="Gonzalez J."/>
            <person name="Henrissat B."/>
            <person name="Kuo A."/>
            <person name="Liang C."/>
            <person name="Lipzen A."/>
            <person name="Lutzoni F."/>
            <person name="Magnuson J."/>
            <person name="Mondo S."/>
            <person name="Nolan M."/>
            <person name="Ohm R."/>
            <person name="Pangilinan J."/>
            <person name="Park H.-J."/>
            <person name="Ramirez L."/>
            <person name="Alfaro M."/>
            <person name="Sun H."/>
            <person name="Tritt A."/>
            <person name="Yoshinaga Y."/>
            <person name="Zwiers L.-H."/>
            <person name="Turgeon B."/>
            <person name="Goodwin S."/>
            <person name="Spatafora J."/>
            <person name="Crous P."/>
            <person name="Grigoriev I."/>
        </authorList>
    </citation>
    <scope>NUCLEOTIDE SEQUENCE [LARGE SCALE GENOMIC DNA]</scope>
    <source>
        <strain evidence="3">CBS 304.66</strain>
    </source>
</reference>
<dbReference type="Pfam" id="PF03357">
    <property type="entry name" value="Snf7"/>
    <property type="match status" value="1"/>
</dbReference>
<name>A0A9P4MZ63_9PLEO</name>
<feature type="compositionally biased region" description="Basic and acidic residues" evidence="1">
    <location>
        <begin position="413"/>
        <end position="443"/>
    </location>
</feature>
<dbReference type="Proteomes" id="UP000800093">
    <property type="component" value="Unassembled WGS sequence"/>
</dbReference>
<feature type="region of interest" description="Disordered" evidence="1">
    <location>
        <begin position="396"/>
        <end position="477"/>
    </location>
</feature>
<gene>
    <name evidence="2" type="ORF">CC78DRAFT_534115</name>
</gene>